<organism evidence="3 4">
    <name type="scientific">Linnemannia gamsii</name>
    <dbReference type="NCBI Taxonomy" id="64522"/>
    <lineage>
        <taxon>Eukaryota</taxon>
        <taxon>Fungi</taxon>
        <taxon>Fungi incertae sedis</taxon>
        <taxon>Mucoromycota</taxon>
        <taxon>Mortierellomycotina</taxon>
        <taxon>Mortierellomycetes</taxon>
        <taxon>Mortierellales</taxon>
        <taxon>Mortierellaceae</taxon>
        <taxon>Linnemannia</taxon>
    </lineage>
</organism>
<feature type="coiled-coil region" evidence="1">
    <location>
        <begin position="428"/>
        <end position="455"/>
    </location>
</feature>
<protein>
    <submittedName>
        <fullName evidence="3">Uncharacterized protein</fullName>
    </submittedName>
</protein>
<proteinExistence type="predicted"/>
<gene>
    <name evidence="3" type="ORF">BGZ97_003915</name>
</gene>
<dbReference type="EMBL" id="JAAAIN010000195">
    <property type="protein sequence ID" value="KAG0318361.1"/>
    <property type="molecule type" value="Genomic_DNA"/>
</dbReference>
<feature type="compositionally biased region" description="Low complexity" evidence="2">
    <location>
        <begin position="82"/>
        <end position="93"/>
    </location>
</feature>
<keyword evidence="1" id="KW-0175">Coiled coil</keyword>
<comment type="caution">
    <text evidence="3">The sequence shown here is derived from an EMBL/GenBank/DDBJ whole genome shotgun (WGS) entry which is preliminary data.</text>
</comment>
<dbReference type="AlphaFoldDB" id="A0A9P6US28"/>
<feature type="compositionally biased region" description="Polar residues" evidence="2">
    <location>
        <begin position="35"/>
        <end position="49"/>
    </location>
</feature>
<dbReference type="Proteomes" id="UP000823405">
    <property type="component" value="Unassembled WGS sequence"/>
</dbReference>
<sequence length="458" mass="52166">MDRNGNSSNAIGKKGNNSNNNSNTTNSRNTNNTTHSAVNSRTNPNTNTDRTLENTFRRSTVESSQNPSQQTPKTPTSARVKTTPTSRGTTPSSALPSPHLANLNRGTNINDKNSTNNTPKDRQGKRDESDSTTPAYPDSITLLNRSTSNAKIQLSDMQPVETKVVERIKNLEISIDQHRASHDQLEQLIQSLQQELATVKEKHEAAVQVAEARTRELKSAMDELQETSLTNSGRLQELWELVRQLSEDLAGKEGQLVEIQNRIEDLRQSREEILQDREETEREPLEITRMEKARLLVEYEEIQGIEQSCVDIMEELKKSFSPGEIESKRTKVMENEDRITQLESMIAENKTSSMIDERNADELILQFDKVFERRIRSHAHEFEVIEHQAMEHEKQRDQEANAALEEYLRLNQLSVEAEESASREEFNLLAEREKLAELESSLEALKLELIQHRETATV</sequence>
<feature type="region of interest" description="Disordered" evidence="2">
    <location>
        <begin position="1"/>
        <end position="140"/>
    </location>
</feature>
<dbReference type="OrthoDB" id="2445852at2759"/>
<keyword evidence="4" id="KW-1185">Reference proteome</keyword>
<accession>A0A9P6US28</accession>
<evidence type="ECO:0000313" key="3">
    <source>
        <dbReference type="EMBL" id="KAG0318361.1"/>
    </source>
</evidence>
<feature type="compositionally biased region" description="Basic and acidic residues" evidence="2">
    <location>
        <begin position="119"/>
        <end position="129"/>
    </location>
</feature>
<feature type="coiled-coil region" evidence="1">
    <location>
        <begin position="168"/>
        <end position="283"/>
    </location>
</feature>
<evidence type="ECO:0000313" key="4">
    <source>
        <dbReference type="Proteomes" id="UP000823405"/>
    </source>
</evidence>
<evidence type="ECO:0000256" key="1">
    <source>
        <dbReference type="SAM" id="Coils"/>
    </source>
</evidence>
<feature type="compositionally biased region" description="Polar residues" evidence="2">
    <location>
        <begin position="104"/>
        <end position="118"/>
    </location>
</feature>
<reference evidence="3" key="1">
    <citation type="journal article" date="2020" name="Fungal Divers.">
        <title>Resolving the Mortierellaceae phylogeny through synthesis of multi-gene phylogenetics and phylogenomics.</title>
        <authorList>
            <person name="Vandepol N."/>
            <person name="Liber J."/>
            <person name="Desiro A."/>
            <person name="Na H."/>
            <person name="Kennedy M."/>
            <person name="Barry K."/>
            <person name="Grigoriev I.V."/>
            <person name="Miller A.N."/>
            <person name="O'Donnell K."/>
            <person name="Stajich J.E."/>
            <person name="Bonito G."/>
        </authorList>
    </citation>
    <scope>NUCLEOTIDE SEQUENCE</scope>
    <source>
        <strain evidence="3">NVP60</strain>
    </source>
</reference>
<evidence type="ECO:0000256" key="2">
    <source>
        <dbReference type="SAM" id="MobiDB-lite"/>
    </source>
</evidence>
<feature type="compositionally biased region" description="Polar residues" evidence="2">
    <location>
        <begin position="61"/>
        <end position="80"/>
    </location>
</feature>
<feature type="compositionally biased region" description="Low complexity" evidence="2">
    <location>
        <begin position="1"/>
        <end position="34"/>
    </location>
</feature>
<feature type="compositionally biased region" description="Basic and acidic residues" evidence="2">
    <location>
        <begin position="50"/>
        <end position="60"/>
    </location>
</feature>
<name>A0A9P6US28_9FUNG</name>